<keyword evidence="2" id="KW-1133">Transmembrane helix</keyword>
<evidence type="ECO:0000256" key="2">
    <source>
        <dbReference type="SAM" id="Phobius"/>
    </source>
</evidence>
<feature type="transmembrane region" description="Helical" evidence="2">
    <location>
        <begin position="213"/>
        <end position="233"/>
    </location>
</feature>
<dbReference type="EMBL" id="CAJPDS010000007">
    <property type="protein sequence ID" value="CAF9908967.1"/>
    <property type="molecule type" value="Genomic_DNA"/>
</dbReference>
<organism evidence="3 4">
    <name type="scientific">Heterodermia speciosa</name>
    <dbReference type="NCBI Taxonomy" id="116794"/>
    <lineage>
        <taxon>Eukaryota</taxon>
        <taxon>Fungi</taxon>
        <taxon>Dikarya</taxon>
        <taxon>Ascomycota</taxon>
        <taxon>Pezizomycotina</taxon>
        <taxon>Lecanoromycetes</taxon>
        <taxon>OSLEUM clade</taxon>
        <taxon>Lecanoromycetidae</taxon>
        <taxon>Caliciales</taxon>
        <taxon>Physciaceae</taxon>
        <taxon>Heterodermia</taxon>
    </lineage>
</organism>
<name>A0A8H3EN41_9LECA</name>
<keyword evidence="2" id="KW-0812">Transmembrane</keyword>
<keyword evidence="2" id="KW-0472">Membrane</keyword>
<comment type="caution">
    <text evidence="3">The sequence shown here is derived from an EMBL/GenBank/DDBJ whole genome shotgun (WGS) entry which is preliminary data.</text>
</comment>
<evidence type="ECO:0000256" key="1">
    <source>
        <dbReference type="SAM" id="MobiDB-lite"/>
    </source>
</evidence>
<dbReference type="AlphaFoldDB" id="A0A8H3EN41"/>
<gene>
    <name evidence="3" type="ORF">HETSPECPRED_008780</name>
</gene>
<proteinExistence type="predicted"/>
<feature type="transmembrane region" description="Helical" evidence="2">
    <location>
        <begin position="171"/>
        <end position="193"/>
    </location>
</feature>
<accession>A0A8H3EN41</accession>
<reference evidence="3" key="1">
    <citation type="submission" date="2021-03" db="EMBL/GenBank/DDBJ databases">
        <authorList>
            <person name="Tagirdzhanova G."/>
        </authorList>
    </citation>
    <scope>NUCLEOTIDE SEQUENCE</scope>
</reference>
<evidence type="ECO:0000313" key="4">
    <source>
        <dbReference type="Proteomes" id="UP000664521"/>
    </source>
</evidence>
<keyword evidence="4" id="KW-1185">Reference proteome</keyword>
<dbReference type="OrthoDB" id="5394254at2759"/>
<feature type="transmembrane region" description="Helical" evidence="2">
    <location>
        <begin position="306"/>
        <end position="329"/>
    </location>
</feature>
<evidence type="ECO:0000313" key="3">
    <source>
        <dbReference type="EMBL" id="CAF9908967.1"/>
    </source>
</evidence>
<feature type="region of interest" description="Disordered" evidence="1">
    <location>
        <begin position="1"/>
        <end position="26"/>
    </location>
</feature>
<feature type="transmembrane region" description="Helical" evidence="2">
    <location>
        <begin position="281"/>
        <end position="300"/>
    </location>
</feature>
<dbReference type="Proteomes" id="UP000664521">
    <property type="component" value="Unassembled WGS sequence"/>
</dbReference>
<sequence>MPKRKAAASAPAEVEPNAVPLPAQTTPEDPSTLRYLILVFSSFALSVAARTFSSYFVEGDLASVTRTIDDWPQISGFLGGRAVELALGWWGRYDGVDMAALTLLSHMPYYHLLRIFYGVRPTTILNNLSIDMLSVYIPLYFLRQSSVTHDAKAPKSAVSNRSVINDLRVQCYTSILAAGIYGVVLYLSLASWLPLYLVTHFDGVRSLQGAHEAAYPFVVLGVIPLGFAAKAFIFTPAMGVKPDSHDAKNAAFNPQTATFWETVKYNVWGHSKRTRTLIQRTTTLIAFTGLYNWLQTYFVVEGAEFFGAAGWSGVWASAASLTGIVFWWVGDVEGVSN</sequence>
<protein>
    <submittedName>
        <fullName evidence="3">Uncharacterized protein</fullName>
    </submittedName>
</protein>